<keyword evidence="10" id="KW-0407">Ion channel</keyword>
<accession>A0A8C5R4Y8</accession>
<dbReference type="AlphaFoldDB" id="A0A8C5R4Y8"/>
<evidence type="ECO:0000256" key="3">
    <source>
        <dbReference type="ARBA" id="ARBA00022448"/>
    </source>
</evidence>
<evidence type="ECO:0000256" key="5">
    <source>
        <dbReference type="ARBA" id="ARBA00022692"/>
    </source>
</evidence>
<dbReference type="OrthoDB" id="6429739at2759"/>
<dbReference type="Proteomes" id="UP000694569">
    <property type="component" value="Unplaced"/>
</dbReference>
<organism evidence="12 13">
    <name type="scientific">Leptobrachium leishanense</name>
    <name type="common">Leishan spiny toad</name>
    <dbReference type="NCBI Taxonomy" id="445787"/>
    <lineage>
        <taxon>Eukaryota</taxon>
        <taxon>Metazoa</taxon>
        <taxon>Chordata</taxon>
        <taxon>Craniata</taxon>
        <taxon>Vertebrata</taxon>
        <taxon>Euteleostomi</taxon>
        <taxon>Amphibia</taxon>
        <taxon>Batrachia</taxon>
        <taxon>Anura</taxon>
        <taxon>Pelobatoidea</taxon>
        <taxon>Megophryidae</taxon>
        <taxon>Leptobrachium</taxon>
    </lineage>
</organism>
<dbReference type="PANTHER" id="PTHR21522">
    <property type="entry name" value="PROTON CHANNEL OTOP"/>
    <property type="match status" value="1"/>
</dbReference>
<feature type="transmembrane region" description="Helical" evidence="11">
    <location>
        <begin position="134"/>
        <end position="157"/>
    </location>
</feature>
<keyword evidence="7 11" id="KW-1133">Transmembrane helix</keyword>
<protein>
    <submittedName>
        <fullName evidence="12">Uncharacterized protein</fullName>
    </submittedName>
</protein>
<keyword evidence="13" id="KW-1185">Reference proteome</keyword>
<reference evidence="12" key="2">
    <citation type="submission" date="2025-09" db="UniProtKB">
        <authorList>
            <consortium name="Ensembl"/>
        </authorList>
    </citation>
    <scope>IDENTIFICATION</scope>
</reference>
<feature type="transmembrane region" description="Helical" evidence="11">
    <location>
        <begin position="394"/>
        <end position="418"/>
    </location>
</feature>
<reference evidence="12" key="1">
    <citation type="submission" date="2025-08" db="UniProtKB">
        <authorList>
            <consortium name="Ensembl"/>
        </authorList>
    </citation>
    <scope>IDENTIFICATION</scope>
</reference>
<evidence type="ECO:0000256" key="10">
    <source>
        <dbReference type="ARBA" id="ARBA00023303"/>
    </source>
</evidence>
<feature type="transmembrane region" description="Helical" evidence="11">
    <location>
        <begin position="350"/>
        <end position="373"/>
    </location>
</feature>
<feature type="transmembrane region" description="Helical" evidence="11">
    <location>
        <begin position="94"/>
        <end position="114"/>
    </location>
</feature>
<dbReference type="Pfam" id="PF03189">
    <property type="entry name" value="Otopetrin"/>
    <property type="match status" value="1"/>
</dbReference>
<evidence type="ECO:0000256" key="9">
    <source>
        <dbReference type="ARBA" id="ARBA00023136"/>
    </source>
</evidence>
<feature type="transmembrane region" description="Helical" evidence="11">
    <location>
        <begin position="308"/>
        <end position="338"/>
    </location>
</feature>
<keyword evidence="3" id="KW-0813">Transport</keyword>
<keyword evidence="5 11" id="KW-0812">Transmembrane</keyword>
<feature type="transmembrane region" description="Helical" evidence="11">
    <location>
        <begin position="540"/>
        <end position="561"/>
    </location>
</feature>
<feature type="transmembrane region" description="Helical" evidence="11">
    <location>
        <begin position="63"/>
        <end position="82"/>
    </location>
</feature>
<evidence type="ECO:0000313" key="12">
    <source>
        <dbReference type="Ensembl" id="ENSLLEP00000046988.1"/>
    </source>
</evidence>
<dbReference type="GO" id="GO:0005886">
    <property type="term" value="C:plasma membrane"/>
    <property type="evidence" value="ECO:0007669"/>
    <property type="project" value="UniProtKB-SubCell"/>
</dbReference>
<evidence type="ECO:0000256" key="11">
    <source>
        <dbReference type="SAM" id="Phobius"/>
    </source>
</evidence>
<feature type="transmembrane region" description="Helical" evidence="11">
    <location>
        <begin position="202"/>
        <end position="221"/>
    </location>
</feature>
<feature type="transmembrane region" description="Helical" evidence="11">
    <location>
        <begin position="169"/>
        <end position="190"/>
    </location>
</feature>
<name>A0A8C5R4Y8_9ANUR</name>
<dbReference type="GO" id="GO:0015252">
    <property type="term" value="F:proton channel activity"/>
    <property type="evidence" value="ECO:0007669"/>
    <property type="project" value="InterPro"/>
</dbReference>
<comment type="similarity">
    <text evidence="2">Belongs to the otopetrin family.</text>
</comment>
<keyword evidence="9 11" id="KW-0472">Membrane</keyword>
<dbReference type="GeneTree" id="ENSGT00940000156691"/>
<evidence type="ECO:0000313" key="13">
    <source>
        <dbReference type="Proteomes" id="UP000694569"/>
    </source>
</evidence>
<evidence type="ECO:0000256" key="8">
    <source>
        <dbReference type="ARBA" id="ARBA00023065"/>
    </source>
</evidence>
<sequence>MIPSEGYAAPMDPAGLSSLHIHDITAKEPAGSQESLYASESSCTSESKRERWLRFTNPRTTSLLSLLYLALLTFFGSAVLLAELRHHSQQTQNVHGSLTVLMLTSSAWMLWFGWKSAKNKNIKMYQDHQAGASWLKGGLCLFALATLVLDCLTLGYYHELHQCTSVLVTSFPIVQAVFTVIQVSLLSFYAKVCIQDKQILNRFGLMHTLATNILMWMSVVLDESMKHLEEIYALQKENLNVLQSEATHTNSCVCITDLCHIFSEGAAYLHPFNIEFSLFSSTMLYVIWKNTGKMPYSTVVSGHCSGTLHINGAFVGLILGAFSISATFGVMISFGVLAKTPETVQEALRIYYLFNSVLLSAMFIASVIGIITCRLQRAPSCDEKSKSVVRSLDVTLLMGSSCGPLMVSIFSLVAIFFLHMEGNIYTLDLCFAICKTIQVLGQNLFITEALYSGPARKRKVPASEGIYSICQGLSQEMMHRRVGSTCTECDSRRTCSEHEASIKTIGDLTKVSMKNLVPGGKSPTVREDGKQTFFRTRRKILQNISILLICYNISVWILHAYGTRPHLIAALQAWGSWKACKKSFAPIVLPRFPFYFTFYVPYSVLE</sequence>
<keyword evidence="4" id="KW-1003">Cell membrane</keyword>
<evidence type="ECO:0000256" key="7">
    <source>
        <dbReference type="ARBA" id="ARBA00022989"/>
    </source>
</evidence>
<keyword evidence="6" id="KW-0375">Hydrogen ion transport</keyword>
<proteinExistence type="inferred from homology"/>
<evidence type="ECO:0000256" key="1">
    <source>
        <dbReference type="ARBA" id="ARBA00004651"/>
    </source>
</evidence>
<evidence type="ECO:0000256" key="2">
    <source>
        <dbReference type="ARBA" id="ARBA00006513"/>
    </source>
</evidence>
<dbReference type="Ensembl" id="ENSLLET00000048837.1">
    <property type="protein sequence ID" value="ENSLLEP00000046988.1"/>
    <property type="gene ID" value="ENSLLEG00000029729.1"/>
</dbReference>
<dbReference type="InterPro" id="IPR004878">
    <property type="entry name" value="Otopetrin"/>
</dbReference>
<evidence type="ECO:0000256" key="4">
    <source>
        <dbReference type="ARBA" id="ARBA00022475"/>
    </source>
</evidence>
<dbReference type="PANTHER" id="PTHR21522:SF63">
    <property type="entry name" value="OTOPETRIN 1"/>
    <property type="match status" value="1"/>
</dbReference>
<comment type="subcellular location">
    <subcellularLocation>
        <location evidence="1">Cell membrane</location>
        <topology evidence="1">Multi-pass membrane protein</topology>
    </subcellularLocation>
</comment>
<keyword evidence="8" id="KW-0406">Ion transport</keyword>
<evidence type="ECO:0000256" key="6">
    <source>
        <dbReference type="ARBA" id="ARBA00022781"/>
    </source>
</evidence>